<keyword evidence="1" id="KW-1133">Transmembrane helix</keyword>
<reference evidence="2 3" key="1">
    <citation type="submission" date="2016-10" db="EMBL/GenBank/DDBJ databases">
        <authorList>
            <person name="de Groot N.N."/>
        </authorList>
    </citation>
    <scope>NUCLEOTIDE SEQUENCE [LARGE SCALE GENOMIC DNA]</scope>
    <source>
        <strain evidence="2 3">DSM 8423</strain>
    </source>
</reference>
<dbReference type="SUPFAM" id="SSF141571">
    <property type="entry name" value="Pentapeptide repeat-like"/>
    <property type="match status" value="1"/>
</dbReference>
<dbReference type="InterPro" id="IPR001646">
    <property type="entry name" value="5peptide_repeat"/>
</dbReference>
<name>A0A1H8APP8_9BACT</name>
<feature type="transmembrane region" description="Helical" evidence="1">
    <location>
        <begin position="18"/>
        <end position="36"/>
    </location>
</feature>
<evidence type="ECO:0000256" key="1">
    <source>
        <dbReference type="SAM" id="Phobius"/>
    </source>
</evidence>
<sequence length="266" mass="30060">MGSNLYDTFLKDVFIKEILINGLIIGVVGTAIFAALKENLNVLRTNLLITSAKRKIRKGHPRAVKRGVNMLAEIAIHMPYRKQEMLDIVTKEVFRNKFSYSGKVPPVTPPAMVEVFVDSLKAILGVPRKDENDHGVNIDLHKIALVAKEGESIYLEKMNFKDVVLWGSEFIRVDFSRSDFENADLGGVRFENCGLEDLNLKNTRMSFSFLEPERPTILSNSIASRSNIDEALIITGDAVQLQIIKTEIDQERREKLLSKKPMVMIE</sequence>
<keyword evidence="3" id="KW-1185">Reference proteome</keyword>
<protein>
    <submittedName>
        <fullName evidence="2">Pentapeptide repeat-containing protein</fullName>
    </submittedName>
</protein>
<keyword evidence="1" id="KW-0472">Membrane</keyword>
<dbReference type="Pfam" id="PF00805">
    <property type="entry name" value="Pentapeptide"/>
    <property type="match status" value="1"/>
</dbReference>
<evidence type="ECO:0000313" key="3">
    <source>
        <dbReference type="Proteomes" id="UP000198744"/>
    </source>
</evidence>
<dbReference type="STRING" id="43775.SAMN04489760_13818"/>
<proteinExistence type="predicted"/>
<dbReference type="RefSeq" id="WP_093884699.1">
    <property type="nucleotide sequence ID" value="NZ_FOBS01000038.1"/>
</dbReference>
<dbReference type="EMBL" id="FOBS01000038">
    <property type="protein sequence ID" value="SEM71759.1"/>
    <property type="molecule type" value="Genomic_DNA"/>
</dbReference>
<accession>A0A1H8APP8</accession>
<dbReference type="AlphaFoldDB" id="A0A1H8APP8"/>
<organism evidence="2 3">
    <name type="scientific">Syntrophus gentianae</name>
    <dbReference type="NCBI Taxonomy" id="43775"/>
    <lineage>
        <taxon>Bacteria</taxon>
        <taxon>Pseudomonadati</taxon>
        <taxon>Thermodesulfobacteriota</taxon>
        <taxon>Syntrophia</taxon>
        <taxon>Syntrophales</taxon>
        <taxon>Syntrophaceae</taxon>
        <taxon>Syntrophus</taxon>
    </lineage>
</organism>
<dbReference type="Proteomes" id="UP000198744">
    <property type="component" value="Unassembled WGS sequence"/>
</dbReference>
<dbReference type="Gene3D" id="2.160.20.80">
    <property type="entry name" value="E3 ubiquitin-protein ligase SopA"/>
    <property type="match status" value="1"/>
</dbReference>
<keyword evidence="1" id="KW-0812">Transmembrane</keyword>
<evidence type="ECO:0000313" key="2">
    <source>
        <dbReference type="EMBL" id="SEM71759.1"/>
    </source>
</evidence>
<gene>
    <name evidence="2" type="ORF">SAMN04489760_13818</name>
</gene>
<dbReference type="OrthoDB" id="4775025at2"/>